<dbReference type="InterPro" id="IPR036188">
    <property type="entry name" value="FAD/NAD-bd_sf"/>
</dbReference>
<dbReference type="PANTHER" id="PTHR42923:SF46">
    <property type="entry name" value="AMINE OXIDASE"/>
    <property type="match status" value="1"/>
</dbReference>
<evidence type="ECO:0000259" key="1">
    <source>
        <dbReference type="Pfam" id="PF01593"/>
    </source>
</evidence>
<protein>
    <submittedName>
        <fullName evidence="2">Amine oxidase</fullName>
    </submittedName>
</protein>
<dbReference type="InterPro" id="IPR050464">
    <property type="entry name" value="Zeta_carotene_desat/Oxidored"/>
</dbReference>
<dbReference type="SUPFAM" id="SSF51905">
    <property type="entry name" value="FAD/NAD(P)-binding domain"/>
    <property type="match status" value="1"/>
</dbReference>
<evidence type="ECO:0000313" key="2">
    <source>
        <dbReference type="EMBL" id="ONF74434.1"/>
    </source>
</evidence>
<reference evidence="2 3" key="1">
    <citation type="submission" date="2016-12" db="EMBL/GenBank/DDBJ databases">
        <title>Amycolatopsis keratiniphila subsp. keratiniphila genome sequencing and assembly.</title>
        <authorList>
            <person name="Mayilraj S."/>
            <person name="Kaur N."/>
        </authorList>
    </citation>
    <scope>NUCLEOTIDE SEQUENCE [LARGE SCALE GENOMIC DNA]</scope>
    <source>
        <strain evidence="2 3">DSM 44409</strain>
    </source>
</reference>
<feature type="domain" description="Amine oxidase" evidence="1">
    <location>
        <begin position="13"/>
        <end position="420"/>
    </location>
</feature>
<accession>A0A1W2M318</accession>
<sequence>MTDVDVAIVGAGVAGLTTAYQLGKAGCEARVFEAADVVGGRMTTLREDGYLIDTCAEQMAERGYDETWRLLAELGVGPTAAPPIGRGIAMWRGRARPGVAQTRGLITGAGLSLRARLDAARLIRGAFDTGRPESSALGGATVAEFAAPHHPDLMNYLLQPIVSGFFGWDPARSAVAPLLALLTAVGPPPTWRAYRDGMDTFARALAAKTDVTTGFPVDRVVDDGASARVLSGTREISARAVVLAVPAPVAARLHPGHDSAFLRECSFTPVVKAHLLLDRPLGGPDYALMVPAAENGTVSTVIFDHLKHPGRAPEGRGLVTLMAHPAVVPELLDASDEDVASRLTGAAEPLVPGLRSATRRAIVRRVRHAAPEATPRALALRAGFEADLGRGVVDYAGDWVFLSPCSEAAVRSGLRAARRLAGRVVQPAEEGGGR</sequence>
<dbReference type="EMBL" id="LQMT02000005">
    <property type="protein sequence ID" value="ONF74434.1"/>
    <property type="molecule type" value="Genomic_DNA"/>
</dbReference>
<comment type="caution">
    <text evidence="2">The sequence shown here is derived from an EMBL/GenBank/DDBJ whole genome shotgun (WGS) entry which is preliminary data.</text>
</comment>
<dbReference type="SUPFAM" id="SSF54373">
    <property type="entry name" value="FAD-linked reductases, C-terminal domain"/>
    <property type="match status" value="1"/>
</dbReference>
<dbReference type="Gene3D" id="3.90.660.20">
    <property type="entry name" value="Protoporphyrinogen oxidase, mitochondrial, domain 2"/>
    <property type="match status" value="1"/>
</dbReference>
<dbReference type="Gene3D" id="3.50.50.60">
    <property type="entry name" value="FAD/NAD(P)-binding domain"/>
    <property type="match status" value="1"/>
</dbReference>
<dbReference type="Gene3D" id="1.10.3110.10">
    <property type="entry name" value="protoporphyrinogen ix oxidase, domain 3"/>
    <property type="match status" value="1"/>
</dbReference>
<evidence type="ECO:0000313" key="3">
    <source>
        <dbReference type="Proteomes" id="UP000076660"/>
    </source>
</evidence>
<dbReference type="PANTHER" id="PTHR42923">
    <property type="entry name" value="PROTOPORPHYRINOGEN OXIDASE"/>
    <property type="match status" value="1"/>
</dbReference>
<name>A0A1W2M318_9PSEU</name>
<gene>
    <name evidence="2" type="ORF">AVR91_0203910</name>
</gene>
<dbReference type="AlphaFoldDB" id="A0A1W2M318"/>
<dbReference type="Proteomes" id="UP000076660">
    <property type="component" value="Unassembled WGS sequence"/>
</dbReference>
<dbReference type="RefSeq" id="WP_063276330.1">
    <property type="nucleotide sequence ID" value="NZ_LQMT02000005.1"/>
</dbReference>
<organism evidence="2 3">
    <name type="scientific">Amycolatopsis keratiniphila subsp. keratiniphila</name>
    <dbReference type="NCBI Taxonomy" id="227715"/>
    <lineage>
        <taxon>Bacteria</taxon>
        <taxon>Bacillati</taxon>
        <taxon>Actinomycetota</taxon>
        <taxon>Actinomycetes</taxon>
        <taxon>Pseudonocardiales</taxon>
        <taxon>Pseudonocardiaceae</taxon>
        <taxon>Amycolatopsis</taxon>
        <taxon>Amycolatopsis japonica group</taxon>
    </lineage>
</organism>
<dbReference type="InterPro" id="IPR002937">
    <property type="entry name" value="Amino_oxidase"/>
</dbReference>
<dbReference type="OrthoDB" id="3267377at2"/>
<proteinExistence type="predicted"/>
<dbReference type="PRINTS" id="PR00419">
    <property type="entry name" value="ADXRDTASE"/>
</dbReference>
<dbReference type="Pfam" id="PF01593">
    <property type="entry name" value="Amino_oxidase"/>
    <property type="match status" value="1"/>
</dbReference>
<dbReference type="GO" id="GO:0016491">
    <property type="term" value="F:oxidoreductase activity"/>
    <property type="evidence" value="ECO:0007669"/>
    <property type="project" value="InterPro"/>
</dbReference>